<accession>A0A9P6AEW9</accession>
<reference evidence="2" key="1">
    <citation type="journal article" date="2020" name="Nat. Commun.">
        <title>Large-scale genome sequencing of mycorrhizal fungi provides insights into the early evolution of symbiotic traits.</title>
        <authorList>
            <person name="Miyauchi S."/>
            <person name="Kiss E."/>
            <person name="Kuo A."/>
            <person name="Drula E."/>
            <person name="Kohler A."/>
            <person name="Sanchez-Garcia M."/>
            <person name="Morin E."/>
            <person name="Andreopoulos B."/>
            <person name="Barry K.W."/>
            <person name="Bonito G."/>
            <person name="Buee M."/>
            <person name="Carver A."/>
            <person name="Chen C."/>
            <person name="Cichocki N."/>
            <person name="Clum A."/>
            <person name="Culley D."/>
            <person name="Crous P.W."/>
            <person name="Fauchery L."/>
            <person name="Girlanda M."/>
            <person name="Hayes R.D."/>
            <person name="Keri Z."/>
            <person name="LaButti K."/>
            <person name="Lipzen A."/>
            <person name="Lombard V."/>
            <person name="Magnuson J."/>
            <person name="Maillard F."/>
            <person name="Murat C."/>
            <person name="Nolan M."/>
            <person name="Ohm R.A."/>
            <person name="Pangilinan J."/>
            <person name="Pereira M.F."/>
            <person name="Perotto S."/>
            <person name="Peter M."/>
            <person name="Pfister S."/>
            <person name="Riley R."/>
            <person name="Sitrit Y."/>
            <person name="Stielow J.B."/>
            <person name="Szollosi G."/>
            <person name="Zifcakova L."/>
            <person name="Stursova M."/>
            <person name="Spatafora J.W."/>
            <person name="Tedersoo L."/>
            <person name="Vaario L.M."/>
            <person name="Yamada A."/>
            <person name="Yan M."/>
            <person name="Wang P."/>
            <person name="Xu J."/>
            <person name="Bruns T."/>
            <person name="Baldrian P."/>
            <person name="Vilgalys R."/>
            <person name="Dunand C."/>
            <person name="Henrissat B."/>
            <person name="Grigoriev I.V."/>
            <person name="Hibbett D."/>
            <person name="Nagy L.G."/>
            <person name="Martin F.M."/>
        </authorList>
    </citation>
    <scope>NUCLEOTIDE SEQUENCE</scope>
    <source>
        <strain evidence="2">UP504</strain>
    </source>
</reference>
<keyword evidence="1" id="KW-0812">Transmembrane</keyword>
<keyword evidence="1" id="KW-0472">Membrane</keyword>
<protein>
    <submittedName>
        <fullName evidence="2">Uncharacterized protein</fullName>
    </submittedName>
</protein>
<comment type="caution">
    <text evidence="2">The sequence shown here is derived from an EMBL/GenBank/DDBJ whole genome shotgun (WGS) entry which is preliminary data.</text>
</comment>
<keyword evidence="3" id="KW-1185">Reference proteome</keyword>
<dbReference type="AlphaFoldDB" id="A0A9P6AEW9"/>
<dbReference type="EMBL" id="MU129225">
    <property type="protein sequence ID" value="KAF9504448.1"/>
    <property type="molecule type" value="Genomic_DNA"/>
</dbReference>
<keyword evidence="1" id="KW-1133">Transmembrane helix</keyword>
<gene>
    <name evidence="2" type="ORF">BS47DRAFT_672012</name>
</gene>
<evidence type="ECO:0000313" key="2">
    <source>
        <dbReference type="EMBL" id="KAF9504448.1"/>
    </source>
</evidence>
<evidence type="ECO:0000256" key="1">
    <source>
        <dbReference type="SAM" id="Phobius"/>
    </source>
</evidence>
<name>A0A9P6AEW9_9AGAM</name>
<evidence type="ECO:0000313" key="3">
    <source>
        <dbReference type="Proteomes" id="UP000886523"/>
    </source>
</evidence>
<sequence>MPCPEKSMCLKVMLDGVHVAEWGDGRLSVVLQMKMKLGISMTFVGTLSLPFLPYLLTRSFVSHFPKSVSLPTSDGIATLKDMKDRSSESENDLEYVRINSHCTLAHAQK</sequence>
<dbReference type="Proteomes" id="UP000886523">
    <property type="component" value="Unassembled WGS sequence"/>
</dbReference>
<proteinExistence type="predicted"/>
<organism evidence="2 3">
    <name type="scientific">Hydnum rufescens UP504</name>
    <dbReference type="NCBI Taxonomy" id="1448309"/>
    <lineage>
        <taxon>Eukaryota</taxon>
        <taxon>Fungi</taxon>
        <taxon>Dikarya</taxon>
        <taxon>Basidiomycota</taxon>
        <taxon>Agaricomycotina</taxon>
        <taxon>Agaricomycetes</taxon>
        <taxon>Cantharellales</taxon>
        <taxon>Hydnaceae</taxon>
        <taxon>Hydnum</taxon>
    </lineage>
</organism>
<feature type="transmembrane region" description="Helical" evidence="1">
    <location>
        <begin position="37"/>
        <end position="56"/>
    </location>
</feature>